<dbReference type="Proteomes" id="UP000037558">
    <property type="component" value="Unassembled WGS sequence"/>
</dbReference>
<name>A0A0M0KXH3_9BACI</name>
<evidence type="ECO:0000313" key="3">
    <source>
        <dbReference type="Proteomes" id="UP000037558"/>
    </source>
</evidence>
<feature type="domain" description="Metallo-beta-lactamase" evidence="1">
    <location>
        <begin position="74"/>
        <end position="243"/>
    </location>
</feature>
<organism evidence="2 3">
    <name type="scientific">Priestia koreensis</name>
    <dbReference type="NCBI Taxonomy" id="284581"/>
    <lineage>
        <taxon>Bacteria</taxon>
        <taxon>Bacillati</taxon>
        <taxon>Bacillota</taxon>
        <taxon>Bacilli</taxon>
        <taxon>Bacillales</taxon>
        <taxon>Bacillaceae</taxon>
        <taxon>Priestia</taxon>
    </lineage>
</organism>
<keyword evidence="3" id="KW-1185">Reference proteome</keyword>
<proteinExistence type="predicted"/>
<protein>
    <submittedName>
        <fullName evidence="2">Beta-lactamase</fullName>
    </submittedName>
</protein>
<reference evidence="3" key="1">
    <citation type="submission" date="2015-08" db="EMBL/GenBank/DDBJ databases">
        <title>Fjat-14210 dsm16467.</title>
        <authorList>
            <person name="Liu B."/>
            <person name="Wang J."/>
            <person name="Zhu Y."/>
            <person name="Liu G."/>
            <person name="Chen Q."/>
            <person name="Chen Z."/>
            <person name="Lan J."/>
            <person name="Che J."/>
            <person name="Ge C."/>
            <person name="Shi H."/>
            <person name="Pan Z."/>
            <person name="Liu X."/>
        </authorList>
    </citation>
    <scope>NUCLEOTIDE SEQUENCE [LARGE SCALE GENOMIC DNA]</scope>
    <source>
        <strain evidence="3">DSM 16467</strain>
    </source>
</reference>
<dbReference type="Pfam" id="PF00753">
    <property type="entry name" value="Lactamase_B"/>
    <property type="match status" value="1"/>
</dbReference>
<dbReference type="STRING" id="284581.AMD01_15965"/>
<dbReference type="RefSeq" id="WP_053402427.1">
    <property type="nucleotide sequence ID" value="NZ_LILC01000021.1"/>
</dbReference>
<dbReference type="AlphaFoldDB" id="A0A0M0KXH3"/>
<evidence type="ECO:0000313" key="2">
    <source>
        <dbReference type="EMBL" id="KOO43509.1"/>
    </source>
</evidence>
<dbReference type="SUPFAM" id="SSF56281">
    <property type="entry name" value="Metallo-hydrolase/oxidoreductase"/>
    <property type="match status" value="1"/>
</dbReference>
<dbReference type="PATRIC" id="fig|284581.3.peg.1200"/>
<dbReference type="SMART" id="SM00849">
    <property type="entry name" value="Lactamase_B"/>
    <property type="match status" value="1"/>
</dbReference>
<dbReference type="SUPFAM" id="SSF57802">
    <property type="entry name" value="Rubredoxin-like"/>
    <property type="match status" value="1"/>
</dbReference>
<comment type="caution">
    <text evidence="2">The sequence shown here is derived from an EMBL/GenBank/DDBJ whole genome shotgun (WGS) entry which is preliminary data.</text>
</comment>
<dbReference type="OrthoDB" id="2373347at2"/>
<evidence type="ECO:0000259" key="1">
    <source>
        <dbReference type="SMART" id="SM00849"/>
    </source>
</evidence>
<dbReference type="PANTHER" id="PTHR36839:SF1">
    <property type="entry name" value="METALLO-BETA-LACTAMASE FAMILY PROTEIN (AFU_ORTHOLOGUE AFUA_5G12770)"/>
    <property type="match status" value="1"/>
</dbReference>
<dbReference type="Gene3D" id="3.60.15.10">
    <property type="entry name" value="Ribonuclease Z/Hydroxyacylglutathione hydrolase-like"/>
    <property type="match status" value="1"/>
</dbReference>
<accession>A0A0M0KXH3</accession>
<dbReference type="EMBL" id="LILC01000021">
    <property type="protein sequence ID" value="KOO43509.1"/>
    <property type="molecule type" value="Genomic_DNA"/>
</dbReference>
<dbReference type="InterPro" id="IPR001279">
    <property type="entry name" value="Metallo-B-lactamas"/>
</dbReference>
<dbReference type="PANTHER" id="PTHR36839">
    <property type="entry name" value="METALLO-BETA-LACTAMASE FAMILY PROTEIN (AFU_ORTHOLOGUE AFUA_5G12770)"/>
    <property type="match status" value="1"/>
</dbReference>
<dbReference type="InterPro" id="IPR036866">
    <property type="entry name" value="RibonucZ/Hydroxyglut_hydro"/>
</dbReference>
<sequence length="269" mass="30921">MKHYICQTCGTQYNAKRQPIAFCPICEDERLYVKDDGQTWTTIEEMRENGYQVEHREEGEGLIGIGISPAFGFGQRALLLKTEHGNILWDCISYMDQEIIAMIKAEGGIDAIAISHPHYYGSMVEWAEQFDCPIFLHADDAAFVMRESDRITFWEGNRHVINEDVTIVRLGGHFLGSAVLHWEKGADGKGVLLTGDTIQLVADKRWVSFMYSYPNQIPLPIREIKQMMKRLESYPFYTLYGSKWGEIIREDAKVRVKKSAVRYIQVLDN</sequence>
<gene>
    <name evidence="2" type="ORF">AMD01_15965</name>
</gene>